<dbReference type="SUPFAM" id="SSF46946">
    <property type="entry name" value="S13-like H2TH domain"/>
    <property type="match status" value="1"/>
</dbReference>
<evidence type="ECO:0000256" key="3">
    <source>
        <dbReference type="ARBA" id="ARBA00009409"/>
    </source>
</evidence>
<accession>A0A934MWZ3</accession>
<keyword evidence="9" id="KW-0227">DNA damage</keyword>
<dbReference type="Proteomes" id="UP000640274">
    <property type="component" value="Unassembled WGS sequence"/>
</dbReference>
<dbReference type="PROSITE" id="PS51068">
    <property type="entry name" value="FPG_CAT"/>
    <property type="match status" value="1"/>
</dbReference>
<evidence type="ECO:0000256" key="17">
    <source>
        <dbReference type="ARBA" id="ARBA00023295"/>
    </source>
</evidence>
<evidence type="ECO:0000256" key="5">
    <source>
        <dbReference type="ARBA" id="ARBA00012024"/>
    </source>
</evidence>
<dbReference type="PROSITE" id="PS51066">
    <property type="entry name" value="ZF_FPG_2"/>
    <property type="match status" value="1"/>
</dbReference>
<evidence type="ECO:0000256" key="4">
    <source>
        <dbReference type="ARBA" id="ARBA00011245"/>
    </source>
</evidence>
<dbReference type="GO" id="GO:0034039">
    <property type="term" value="F:8-oxo-7,8-dihydroguanine DNA N-glycosylase activity"/>
    <property type="evidence" value="ECO:0007669"/>
    <property type="project" value="TreeGrafter"/>
</dbReference>
<keyword evidence="8" id="KW-0479">Metal-binding</keyword>
<dbReference type="RefSeq" id="WP_199021185.1">
    <property type="nucleotide sequence ID" value="NZ_JAELUP010000103.1"/>
</dbReference>
<dbReference type="InterPro" id="IPR010979">
    <property type="entry name" value="Ribosomal_uS13-like_H2TH"/>
</dbReference>
<dbReference type="Pfam" id="PF06827">
    <property type="entry name" value="zf-FPG_IleRS"/>
    <property type="match status" value="1"/>
</dbReference>
<evidence type="ECO:0000313" key="23">
    <source>
        <dbReference type="EMBL" id="MBJ6363657.1"/>
    </source>
</evidence>
<sequence>MPEWPEMETYRKLLTGTVAGQTIQTVEVTRDKTVNIPAEQFKQELEGRMIWFVERRGKYILFHLDNGKRLLLHLMLGGLMYYGSEDDKPDRTTQVVFQLDKGYLYFIGLRLGFLHYLSVKEVEEKIGSLGPDPFDKRLTPEAFKAKFRGKRSTLKSALVDQQFISGIGNCYADEIAFTAGIRPDAKIASLTEETLDGLYAAMHKVLQDAAAKGGYIELPFTKDDQLTGGYNEHCLVYDRGGEPCVQCGTEIVKAELASRKVFYCPNCQKES</sequence>
<evidence type="ECO:0000256" key="11">
    <source>
        <dbReference type="ARBA" id="ARBA00022801"/>
    </source>
</evidence>
<dbReference type="InterPro" id="IPR035937">
    <property type="entry name" value="FPG_N"/>
</dbReference>
<dbReference type="NCBIfam" id="TIGR00577">
    <property type="entry name" value="fpg"/>
    <property type="match status" value="1"/>
</dbReference>
<evidence type="ECO:0000256" key="2">
    <source>
        <dbReference type="ARBA" id="ARBA00001947"/>
    </source>
</evidence>
<evidence type="ECO:0000256" key="18">
    <source>
        <dbReference type="ARBA" id="ARBA00030638"/>
    </source>
</evidence>
<dbReference type="InterPro" id="IPR010663">
    <property type="entry name" value="Znf_FPG/IleRS"/>
</dbReference>
<dbReference type="SMART" id="SM01232">
    <property type="entry name" value="H2TH"/>
    <property type="match status" value="1"/>
</dbReference>
<dbReference type="SUPFAM" id="SSF81624">
    <property type="entry name" value="N-terminal domain of MutM-like DNA repair proteins"/>
    <property type="match status" value="1"/>
</dbReference>
<comment type="catalytic activity">
    <reaction evidence="19">
        <text>2'-deoxyribonucleotide-(2'-deoxyribose 5'-phosphate)-2'-deoxyribonucleotide-DNA = a 3'-end 2'-deoxyribonucleotide-(2,3-dehydro-2,3-deoxyribose 5'-phosphate)-DNA + a 5'-end 5'-phospho-2'-deoxyribonucleoside-DNA + H(+)</text>
        <dbReference type="Rhea" id="RHEA:66592"/>
        <dbReference type="Rhea" id="RHEA-COMP:13180"/>
        <dbReference type="Rhea" id="RHEA-COMP:16897"/>
        <dbReference type="Rhea" id="RHEA-COMP:17067"/>
        <dbReference type="ChEBI" id="CHEBI:15378"/>
        <dbReference type="ChEBI" id="CHEBI:136412"/>
        <dbReference type="ChEBI" id="CHEBI:157695"/>
        <dbReference type="ChEBI" id="CHEBI:167181"/>
        <dbReference type="EC" id="4.2.99.18"/>
    </reaction>
</comment>
<dbReference type="InterPro" id="IPR012319">
    <property type="entry name" value="FPG_cat"/>
</dbReference>
<dbReference type="InterPro" id="IPR015886">
    <property type="entry name" value="H2TH_FPG"/>
</dbReference>
<dbReference type="SMART" id="SM00898">
    <property type="entry name" value="Fapy_DNA_glyco"/>
    <property type="match status" value="1"/>
</dbReference>
<evidence type="ECO:0000256" key="9">
    <source>
        <dbReference type="ARBA" id="ARBA00022763"/>
    </source>
</evidence>
<evidence type="ECO:0000256" key="16">
    <source>
        <dbReference type="ARBA" id="ARBA00023268"/>
    </source>
</evidence>
<dbReference type="EC" id="4.2.99.18" evidence="6"/>
<keyword evidence="13" id="KW-0238">DNA-binding</keyword>
<name>A0A934MWZ3_9BACL</name>
<organism evidence="23 24">
    <name type="scientific">Paenibacillus roseus</name>
    <dbReference type="NCBI Taxonomy" id="2798579"/>
    <lineage>
        <taxon>Bacteria</taxon>
        <taxon>Bacillati</taxon>
        <taxon>Bacillota</taxon>
        <taxon>Bacilli</taxon>
        <taxon>Bacillales</taxon>
        <taxon>Paenibacillaceae</taxon>
        <taxon>Paenibacillus</taxon>
    </lineage>
</organism>
<comment type="subunit">
    <text evidence="4">Monomer.</text>
</comment>
<dbReference type="Pfam" id="PF06831">
    <property type="entry name" value="H2TH"/>
    <property type="match status" value="1"/>
</dbReference>
<evidence type="ECO:0000256" key="20">
    <source>
        <dbReference type="PROSITE-ProRule" id="PRU00391"/>
    </source>
</evidence>
<dbReference type="GO" id="GO:0006284">
    <property type="term" value="P:base-excision repair"/>
    <property type="evidence" value="ECO:0007669"/>
    <property type="project" value="InterPro"/>
</dbReference>
<keyword evidence="14" id="KW-0234">DNA repair</keyword>
<dbReference type="InterPro" id="IPR000214">
    <property type="entry name" value="Znf_DNA_glyclase/AP_lyase"/>
</dbReference>
<dbReference type="GO" id="GO:0003690">
    <property type="term" value="F:double-stranded DNA binding"/>
    <property type="evidence" value="ECO:0007669"/>
    <property type="project" value="UniProtKB-ARBA"/>
</dbReference>
<keyword evidence="16" id="KW-0511">Multifunctional enzyme</keyword>
<feature type="domain" description="FPG-type" evidence="21">
    <location>
        <begin position="235"/>
        <end position="269"/>
    </location>
</feature>
<dbReference type="PANTHER" id="PTHR22993">
    <property type="entry name" value="FORMAMIDOPYRIMIDINE-DNA GLYCOSYLASE"/>
    <property type="match status" value="1"/>
</dbReference>
<evidence type="ECO:0000256" key="10">
    <source>
        <dbReference type="ARBA" id="ARBA00022771"/>
    </source>
</evidence>
<comment type="similarity">
    <text evidence="3">Belongs to the FPG family.</text>
</comment>
<evidence type="ECO:0000256" key="7">
    <source>
        <dbReference type="ARBA" id="ARBA00016240"/>
    </source>
</evidence>
<keyword evidence="24" id="KW-1185">Reference proteome</keyword>
<keyword evidence="10 20" id="KW-0863">Zinc-finger</keyword>
<keyword evidence="17 23" id="KW-0326">Glycosidase</keyword>
<dbReference type="InterPro" id="IPR020629">
    <property type="entry name" value="FPG_Glyclase"/>
</dbReference>
<dbReference type="EC" id="3.2.2.23" evidence="5"/>
<proteinExistence type="inferred from homology"/>
<gene>
    <name evidence="23" type="primary">mutM</name>
    <name evidence="23" type="ORF">JFN88_20820</name>
</gene>
<dbReference type="SUPFAM" id="SSF57716">
    <property type="entry name" value="Glucocorticoid receptor-like (DNA-binding domain)"/>
    <property type="match status" value="1"/>
</dbReference>
<dbReference type="EMBL" id="JAELUP010000103">
    <property type="protein sequence ID" value="MBJ6363657.1"/>
    <property type="molecule type" value="Genomic_DNA"/>
</dbReference>
<keyword evidence="12" id="KW-0862">Zinc</keyword>
<comment type="caution">
    <text evidence="23">The sequence shown here is derived from an EMBL/GenBank/DDBJ whole genome shotgun (WGS) entry which is preliminary data.</text>
</comment>
<dbReference type="PANTHER" id="PTHR22993:SF9">
    <property type="entry name" value="FORMAMIDOPYRIMIDINE-DNA GLYCOSYLASE"/>
    <property type="match status" value="1"/>
</dbReference>
<dbReference type="GO" id="GO:0003684">
    <property type="term" value="F:damaged DNA binding"/>
    <property type="evidence" value="ECO:0007669"/>
    <property type="project" value="InterPro"/>
</dbReference>
<dbReference type="GO" id="GO:0008270">
    <property type="term" value="F:zinc ion binding"/>
    <property type="evidence" value="ECO:0007669"/>
    <property type="project" value="UniProtKB-KW"/>
</dbReference>
<keyword evidence="11 23" id="KW-0378">Hydrolase</keyword>
<dbReference type="Gene3D" id="3.20.190.10">
    <property type="entry name" value="MutM-like, N-terminal"/>
    <property type="match status" value="1"/>
</dbReference>
<comment type="cofactor">
    <cofactor evidence="2">
        <name>Zn(2+)</name>
        <dbReference type="ChEBI" id="CHEBI:29105"/>
    </cofactor>
</comment>
<evidence type="ECO:0000256" key="8">
    <source>
        <dbReference type="ARBA" id="ARBA00022723"/>
    </source>
</evidence>
<evidence type="ECO:0000313" key="24">
    <source>
        <dbReference type="Proteomes" id="UP000640274"/>
    </source>
</evidence>
<feature type="domain" description="Formamidopyrimidine-DNA glycosylase catalytic" evidence="22">
    <location>
        <begin position="2"/>
        <end position="104"/>
    </location>
</feature>
<evidence type="ECO:0000256" key="14">
    <source>
        <dbReference type="ARBA" id="ARBA00023204"/>
    </source>
</evidence>
<dbReference type="Pfam" id="PF01149">
    <property type="entry name" value="Fapy_DNA_glyco"/>
    <property type="match status" value="1"/>
</dbReference>
<comment type="catalytic activity">
    <reaction evidence="1">
        <text>Hydrolysis of DNA containing ring-opened 7-methylguanine residues, releasing 2,6-diamino-4-hydroxy-5-(N-methyl)formamidopyrimidine.</text>
        <dbReference type="EC" id="3.2.2.23"/>
    </reaction>
</comment>
<dbReference type="FunFam" id="1.10.8.50:FF:000003">
    <property type="entry name" value="Formamidopyrimidine-DNA glycosylase"/>
    <property type="match status" value="1"/>
</dbReference>
<evidence type="ECO:0000256" key="19">
    <source>
        <dbReference type="ARBA" id="ARBA00044632"/>
    </source>
</evidence>
<evidence type="ECO:0000256" key="1">
    <source>
        <dbReference type="ARBA" id="ARBA00001668"/>
    </source>
</evidence>
<protein>
    <recommendedName>
        <fullName evidence="7">Formamidopyrimidine-DNA glycosylase</fullName>
        <ecNumber evidence="5">3.2.2.23</ecNumber>
        <ecNumber evidence="6">4.2.99.18</ecNumber>
    </recommendedName>
    <alternativeName>
        <fullName evidence="18">DNA-(apurinic or apyrimidinic site) lyase MutM</fullName>
    </alternativeName>
</protein>
<keyword evidence="15 23" id="KW-0456">Lyase</keyword>
<dbReference type="GO" id="GO:0140078">
    <property type="term" value="F:class I DNA-(apurinic or apyrimidinic site) endonuclease activity"/>
    <property type="evidence" value="ECO:0007669"/>
    <property type="project" value="UniProtKB-EC"/>
</dbReference>
<evidence type="ECO:0000256" key="15">
    <source>
        <dbReference type="ARBA" id="ARBA00023239"/>
    </source>
</evidence>
<evidence type="ECO:0000256" key="13">
    <source>
        <dbReference type="ARBA" id="ARBA00023125"/>
    </source>
</evidence>
<evidence type="ECO:0000256" key="12">
    <source>
        <dbReference type="ARBA" id="ARBA00022833"/>
    </source>
</evidence>
<evidence type="ECO:0000259" key="21">
    <source>
        <dbReference type="PROSITE" id="PS51066"/>
    </source>
</evidence>
<dbReference type="AlphaFoldDB" id="A0A934MWZ3"/>
<evidence type="ECO:0000259" key="22">
    <source>
        <dbReference type="PROSITE" id="PS51068"/>
    </source>
</evidence>
<evidence type="ECO:0000256" key="6">
    <source>
        <dbReference type="ARBA" id="ARBA00012720"/>
    </source>
</evidence>
<dbReference type="Gene3D" id="1.10.8.50">
    <property type="match status" value="1"/>
</dbReference>
<reference evidence="23" key="1">
    <citation type="submission" date="2020-12" db="EMBL/GenBank/DDBJ databases">
        <authorList>
            <person name="Huq M.A."/>
        </authorList>
    </citation>
    <scope>NUCLEOTIDE SEQUENCE</scope>
    <source>
        <strain evidence="23">MAHUQ-46</strain>
    </source>
</reference>
<dbReference type="NCBIfam" id="NF002211">
    <property type="entry name" value="PRK01103.1"/>
    <property type="match status" value="1"/>
</dbReference>